<dbReference type="Pfam" id="PF24784">
    <property type="entry name" value="Temptin_C"/>
    <property type="match status" value="2"/>
</dbReference>
<protein>
    <submittedName>
        <fullName evidence="3">Unnamed protein product</fullName>
    </submittedName>
</protein>
<dbReference type="InterPro" id="IPR057626">
    <property type="entry name" value="S-S_Temptin"/>
</dbReference>
<proteinExistence type="predicted"/>
<evidence type="ECO:0000259" key="2">
    <source>
        <dbReference type="Pfam" id="PF24784"/>
    </source>
</evidence>
<evidence type="ECO:0000313" key="4">
    <source>
        <dbReference type="Proteomes" id="UP001165083"/>
    </source>
</evidence>
<feature type="domain" description="Temptin Cys/Cys disulfide" evidence="2">
    <location>
        <begin position="2"/>
        <end position="84"/>
    </location>
</feature>
<dbReference type="PANTHER" id="PTHR34737:SF2">
    <property type="entry name" value="EF-HAND DOMAIN-CONTAINING PROTEIN"/>
    <property type="match status" value="1"/>
</dbReference>
<dbReference type="InterPro" id="IPR055313">
    <property type="entry name" value="Temptin-like"/>
</dbReference>
<organism evidence="3 4">
    <name type="scientific">Phytophthora lilii</name>
    <dbReference type="NCBI Taxonomy" id="2077276"/>
    <lineage>
        <taxon>Eukaryota</taxon>
        <taxon>Sar</taxon>
        <taxon>Stramenopiles</taxon>
        <taxon>Oomycota</taxon>
        <taxon>Peronosporomycetes</taxon>
        <taxon>Peronosporales</taxon>
        <taxon>Peronosporaceae</taxon>
        <taxon>Phytophthora</taxon>
    </lineage>
</organism>
<evidence type="ECO:0000256" key="1">
    <source>
        <dbReference type="SAM" id="MobiDB-lite"/>
    </source>
</evidence>
<comment type="caution">
    <text evidence="3">The sequence shown here is derived from an EMBL/GenBank/DDBJ whole genome shotgun (WGS) entry which is preliminary data.</text>
</comment>
<sequence length="264" mass="27561">MRLPNGGNVEGYEAIGHTDGTGKREATNDFGDAFEKAGNKWTLELCQADTDGDGQTNGQELGDPCCEWSQGDTPRWTSGVSHPSDSSLKSDSSLWESINCSAVTTIATGTSGADESLYFVKRIPNGANVEGFPALGHADGTGKKSATNSFGKAFDRASNKWTVALCEDDTDGDGQTNGQELGDPCCVWTEGSDPLWTTGISHPSNKDSTSDEALWANISCDTTDTATNTTTSTSTGTSGAKSSIPSYKLTSIATLVTGIALIFA</sequence>
<feature type="domain" description="Temptin Cys/Cys disulfide" evidence="2">
    <location>
        <begin position="118"/>
        <end position="204"/>
    </location>
</feature>
<gene>
    <name evidence="3" type="ORF">Plil01_001267000</name>
</gene>
<accession>A0A9W6X3L1</accession>
<keyword evidence="4" id="KW-1185">Reference proteome</keyword>
<feature type="region of interest" description="Disordered" evidence="1">
    <location>
        <begin position="1"/>
        <end position="29"/>
    </location>
</feature>
<dbReference type="EMBL" id="BSXW01000797">
    <property type="protein sequence ID" value="GMF29791.1"/>
    <property type="molecule type" value="Genomic_DNA"/>
</dbReference>
<dbReference type="PANTHER" id="PTHR34737">
    <property type="entry name" value="EF-HAND DOMAIN-CONTAINING PROTEIN"/>
    <property type="match status" value="1"/>
</dbReference>
<dbReference type="AlphaFoldDB" id="A0A9W6X3L1"/>
<feature type="compositionally biased region" description="Polar residues" evidence="1">
    <location>
        <begin position="70"/>
        <end position="80"/>
    </location>
</feature>
<reference evidence="3" key="1">
    <citation type="submission" date="2023-04" db="EMBL/GenBank/DDBJ databases">
        <title>Phytophthora lilii NBRC 32176.</title>
        <authorList>
            <person name="Ichikawa N."/>
            <person name="Sato H."/>
            <person name="Tonouchi N."/>
        </authorList>
    </citation>
    <scope>NUCLEOTIDE SEQUENCE</scope>
    <source>
        <strain evidence="3">NBRC 32176</strain>
    </source>
</reference>
<dbReference type="Proteomes" id="UP001165083">
    <property type="component" value="Unassembled WGS sequence"/>
</dbReference>
<feature type="compositionally biased region" description="Basic and acidic residues" evidence="1">
    <location>
        <begin position="20"/>
        <end position="29"/>
    </location>
</feature>
<name>A0A9W6X3L1_9STRA</name>
<feature type="region of interest" description="Disordered" evidence="1">
    <location>
        <begin position="51"/>
        <end position="88"/>
    </location>
</feature>
<dbReference type="OrthoDB" id="129121at2759"/>
<evidence type="ECO:0000313" key="3">
    <source>
        <dbReference type="EMBL" id="GMF29791.1"/>
    </source>
</evidence>